<sequence>MILLIITCAKHLEQTTALLTENESLKVQIQNKLSCVNKDHVKPKVLAPEKYAIDVEPIPPRNRNNKEVHLVYLKHLKESVETLHEIVEEAKAERPLDSSLASACRYTKHSQELLEYVIGTCPKALNTRDNKHVSTSLPKKKQVTLRNIRTDRPLVFGLRLFKTYDGGSLAAQNFMKKFIGTVNLGNEPTFGAIMLLRLLISECVISGYTIGRTRDTICFTEVVATACYTQNRSLIHTRHYKTPYEMVHDKKPDLTFLSGTFGALCYPTNDSEDLGKLQSTADIRIFVGVAADSTLMEDSPFAPVHNHPLINVFAPEPSSEASSSGDLFEPKNFKSAITEDCWFQAMQDEIHEFDQLQIYKVKLDEYGDVLNNKAMLVAKGYRQEEGIDFEESFAPVACIEAIRIFIATAASKNMTIYQMDVKTTFLNGELKEEVYVSPTRGFVDPTHLDTCLLVLKKSIVRLKQPSGME</sequence>
<dbReference type="Proteomes" id="UP001151760">
    <property type="component" value="Unassembled WGS sequence"/>
</dbReference>
<evidence type="ECO:0000313" key="2">
    <source>
        <dbReference type="EMBL" id="GJT71898.1"/>
    </source>
</evidence>
<evidence type="ECO:0000313" key="3">
    <source>
        <dbReference type="Proteomes" id="UP001151760"/>
    </source>
</evidence>
<feature type="domain" description="Reverse transcriptase Ty1/copia-type" evidence="1">
    <location>
        <begin position="358"/>
        <end position="465"/>
    </location>
</feature>
<organism evidence="2 3">
    <name type="scientific">Tanacetum coccineum</name>
    <dbReference type="NCBI Taxonomy" id="301880"/>
    <lineage>
        <taxon>Eukaryota</taxon>
        <taxon>Viridiplantae</taxon>
        <taxon>Streptophyta</taxon>
        <taxon>Embryophyta</taxon>
        <taxon>Tracheophyta</taxon>
        <taxon>Spermatophyta</taxon>
        <taxon>Magnoliopsida</taxon>
        <taxon>eudicotyledons</taxon>
        <taxon>Gunneridae</taxon>
        <taxon>Pentapetalae</taxon>
        <taxon>asterids</taxon>
        <taxon>campanulids</taxon>
        <taxon>Asterales</taxon>
        <taxon>Asteraceae</taxon>
        <taxon>Asteroideae</taxon>
        <taxon>Anthemideae</taxon>
        <taxon>Anthemidinae</taxon>
        <taxon>Tanacetum</taxon>
    </lineage>
</organism>
<protein>
    <submittedName>
        <fullName evidence="2">Retrovirus-related pol polyprotein from transposon TNT 1-94</fullName>
    </submittedName>
</protein>
<accession>A0ABQ5G9E3</accession>
<dbReference type="InterPro" id="IPR013103">
    <property type="entry name" value="RVT_2"/>
</dbReference>
<evidence type="ECO:0000259" key="1">
    <source>
        <dbReference type="Pfam" id="PF07727"/>
    </source>
</evidence>
<gene>
    <name evidence="2" type="ORF">Tco_1031184</name>
</gene>
<comment type="caution">
    <text evidence="2">The sequence shown here is derived from an EMBL/GenBank/DDBJ whole genome shotgun (WGS) entry which is preliminary data.</text>
</comment>
<proteinExistence type="predicted"/>
<dbReference type="Pfam" id="PF07727">
    <property type="entry name" value="RVT_2"/>
    <property type="match status" value="1"/>
</dbReference>
<name>A0ABQ5G9E3_9ASTR</name>
<keyword evidence="3" id="KW-1185">Reference proteome</keyword>
<dbReference type="EMBL" id="BQNB010018206">
    <property type="protein sequence ID" value="GJT71898.1"/>
    <property type="molecule type" value="Genomic_DNA"/>
</dbReference>
<reference evidence="2" key="2">
    <citation type="submission" date="2022-01" db="EMBL/GenBank/DDBJ databases">
        <authorList>
            <person name="Yamashiro T."/>
            <person name="Shiraishi A."/>
            <person name="Satake H."/>
            <person name="Nakayama K."/>
        </authorList>
    </citation>
    <scope>NUCLEOTIDE SEQUENCE</scope>
</reference>
<reference evidence="2" key="1">
    <citation type="journal article" date="2022" name="Int. J. Mol. Sci.">
        <title>Draft Genome of Tanacetum Coccineum: Genomic Comparison of Closely Related Tanacetum-Family Plants.</title>
        <authorList>
            <person name="Yamashiro T."/>
            <person name="Shiraishi A."/>
            <person name="Nakayama K."/>
            <person name="Satake H."/>
        </authorList>
    </citation>
    <scope>NUCLEOTIDE SEQUENCE</scope>
</reference>